<gene>
    <name evidence="2" type="ORF">JL106_02185</name>
</gene>
<dbReference type="AlphaFoldDB" id="A0A938YCS4"/>
<dbReference type="EMBL" id="JAERWK010000003">
    <property type="protein sequence ID" value="MBM9466087.1"/>
    <property type="molecule type" value="Genomic_DNA"/>
</dbReference>
<name>A0A938YCS4_9ACTN</name>
<proteinExistence type="predicted"/>
<dbReference type="Proteomes" id="UP000663792">
    <property type="component" value="Unassembled WGS sequence"/>
</dbReference>
<evidence type="ECO:0000256" key="1">
    <source>
        <dbReference type="SAM" id="Coils"/>
    </source>
</evidence>
<keyword evidence="3" id="KW-1185">Reference proteome</keyword>
<organism evidence="2 3">
    <name type="scientific">Nakamurella leprariae</name>
    <dbReference type="NCBI Taxonomy" id="2803911"/>
    <lineage>
        <taxon>Bacteria</taxon>
        <taxon>Bacillati</taxon>
        <taxon>Actinomycetota</taxon>
        <taxon>Actinomycetes</taxon>
        <taxon>Nakamurellales</taxon>
        <taxon>Nakamurellaceae</taxon>
        <taxon>Nakamurella</taxon>
    </lineage>
</organism>
<evidence type="ECO:0000313" key="3">
    <source>
        <dbReference type="Proteomes" id="UP000663792"/>
    </source>
</evidence>
<keyword evidence="1" id="KW-0175">Coiled coil</keyword>
<comment type="caution">
    <text evidence="2">The sequence shown here is derived from an EMBL/GenBank/DDBJ whole genome shotgun (WGS) entry which is preliminary data.</text>
</comment>
<feature type="coiled-coil region" evidence="1">
    <location>
        <begin position="32"/>
        <end position="59"/>
    </location>
</feature>
<dbReference type="RefSeq" id="WP_205259043.1">
    <property type="nucleotide sequence ID" value="NZ_JAERWK010000003.1"/>
</dbReference>
<protein>
    <submittedName>
        <fullName evidence="2">Uncharacterized protein</fullName>
    </submittedName>
</protein>
<sequence>MTRHTGALRRPPPRRLLVDALANLRAFDTRDADVVEREIRRLRHEVARYRKAARHLAQDQHADAVLALLHQLSRET</sequence>
<accession>A0A938YCS4</accession>
<reference evidence="2" key="1">
    <citation type="submission" date="2021-01" db="EMBL/GenBank/DDBJ databases">
        <title>YIM 132084 draft genome.</title>
        <authorList>
            <person name="An D."/>
        </authorList>
    </citation>
    <scope>NUCLEOTIDE SEQUENCE</scope>
    <source>
        <strain evidence="2">YIM 132084</strain>
    </source>
</reference>
<evidence type="ECO:0000313" key="2">
    <source>
        <dbReference type="EMBL" id="MBM9466087.1"/>
    </source>
</evidence>